<evidence type="ECO:0000256" key="2">
    <source>
        <dbReference type="SAM" id="SignalP"/>
    </source>
</evidence>
<gene>
    <name evidence="4" type="ORF">GCM10010993_36780</name>
</gene>
<feature type="signal peptide" evidence="2">
    <location>
        <begin position="1"/>
        <end position="18"/>
    </location>
</feature>
<evidence type="ECO:0000313" key="5">
    <source>
        <dbReference type="Proteomes" id="UP000635885"/>
    </source>
</evidence>
<dbReference type="RefSeq" id="WP_188444588.1">
    <property type="nucleotide sequence ID" value="NZ_BMFD01000029.1"/>
</dbReference>
<dbReference type="EMBL" id="BMFD01000029">
    <property type="protein sequence ID" value="GGC55085.1"/>
    <property type="molecule type" value="Genomic_DNA"/>
</dbReference>
<keyword evidence="2" id="KW-0732">Signal</keyword>
<comment type="caution">
    <text evidence="4">The sequence shown here is derived from an EMBL/GenBank/DDBJ whole genome shotgun (WGS) entry which is preliminary data.</text>
</comment>
<dbReference type="InterPro" id="IPR003410">
    <property type="entry name" value="HYR_dom"/>
</dbReference>
<organism evidence="4 5">
    <name type="scientific">Belliella aquatica</name>
    <dbReference type="NCBI Taxonomy" id="1323734"/>
    <lineage>
        <taxon>Bacteria</taxon>
        <taxon>Pseudomonadati</taxon>
        <taxon>Bacteroidota</taxon>
        <taxon>Cytophagia</taxon>
        <taxon>Cytophagales</taxon>
        <taxon>Cyclobacteriaceae</taxon>
        <taxon>Belliella</taxon>
    </lineage>
</organism>
<dbReference type="InterPro" id="IPR013783">
    <property type="entry name" value="Ig-like_fold"/>
</dbReference>
<feature type="domain" description="HYR" evidence="3">
    <location>
        <begin position="1480"/>
        <end position="1560"/>
    </location>
</feature>
<name>A0ABQ1N6R9_9BACT</name>
<feature type="domain" description="HYR" evidence="3">
    <location>
        <begin position="564"/>
        <end position="643"/>
    </location>
</feature>
<dbReference type="Gene3D" id="2.60.40.10">
    <property type="entry name" value="Immunoglobulins"/>
    <property type="match status" value="4"/>
</dbReference>
<feature type="domain" description="HYR" evidence="3">
    <location>
        <begin position="1066"/>
        <end position="1149"/>
    </location>
</feature>
<dbReference type="NCBIfam" id="TIGR04131">
    <property type="entry name" value="Bac_Flav_CTERM"/>
    <property type="match status" value="1"/>
</dbReference>
<evidence type="ECO:0000256" key="1">
    <source>
        <dbReference type="ARBA" id="ARBA00022737"/>
    </source>
</evidence>
<dbReference type="Proteomes" id="UP000635885">
    <property type="component" value="Unassembled WGS sequence"/>
</dbReference>
<evidence type="ECO:0000259" key="3">
    <source>
        <dbReference type="PROSITE" id="PS50825"/>
    </source>
</evidence>
<protein>
    <recommendedName>
        <fullName evidence="3">HYR domain-containing protein</fullName>
    </recommendedName>
</protein>
<keyword evidence="5" id="KW-1185">Reference proteome</keyword>
<accession>A0ABQ1N6R9</accession>
<proteinExistence type="predicted"/>
<feature type="chain" id="PRO_5046416790" description="HYR domain-containing protein" evidence="2">
    <location>
        <begin position="19"/>
        <end position="3151"/>
    </location>
</feature>
<dbReference type="Gene3D" id="2.60.40.4140">
    <property type="match status" value="1"/>
</dbReference>
<dbReference type="PANTHER" id="PTHR24273:SF32">
    <property type="entry name" value="HYALIN"/>
    <property type="match status" value="1"/>
</dbReference>
<feature type="domain" description="HYR" evidence="3">
    <location>
        <begin position="407"/>
        <end position="486"/>
    </location>
</feature>
<dbReference type="PROSITE" id="PS50825">
    <property type="entry name" value="HYR"/>
    <property type="match status" value="8"/>
</dbReference>
<feature type="domain" description="HYR" evidence="3">
    <location>
        <begin position="733"/>
        <end position="816"/>
    </location>
</feature>
<feature type="domain" description="HYR" evidence="3">
    <location>
        <begin position="909"/>
        <end position="989"/>
    </location>
</feature>
<dbReference type="Pfam" id="PF13585">
    <property type="entry name" value="CHU_C"/>
    <property type="match status" value="1"/>
</dbReference>
<dbReference type="InterPro" id="IPR026341">
    <property type="entry name" value="T9SS_type_B"/>
</dbReference>
<keyword evidence="1" id="KW-0677">Repeat</keyword>
<dbReference type="Pfam" id="PF02494">
    <property type="entry name" value="HYR"/>
    <property type="match status" value="7"/>
</dbReference>
<sequence length="3151" mass="329818">MKKLVLLFLFVLPQYLLAQSIVSTGNEVIFVRPNTTVSTVDGLELKGSSQNRLSLPLSFNFNQLSPYNNRVLMGNPNVVYQVRSVSTNGSADFFTDIPYAGSRTKAEFGLTNKSATGDFNLRLQQSSRIDYNDIPLEWIVSKSNSNVGDRQDLIFSWGEELEPVLIPFKRLFVFDPATEEWEQLPEDNTTVDEDANRLTFSEYDGALSNTRFMLAQAIPQINLNGTFTDILWCPEIASPSQTFTVEAFDLTNNLTVTAPANFEIALSEEGTYLDQLVIAPSNGKVPLTTLFVRIKATASASGTFSIVASSFDDTYTVDSKSISITSIPDITPPVLSLRNLTLFLDDNGRASYTVEDIDTGSTDDCNVNLYAFPNVFSCGDVGVNNVLVFGIDKSGNITFSDITVTVLDNIFPTITAPEDLTIDADANCTASGFSLGNPVADDNCNGFTVTNNAPSVFSTGTTTVTWTVTDASGNVATDTQQVTIVDTTAPTITGPGLITVNATDNCTIANADVDFQLTTSDNCAVTLLENDGPIAFDLGFTTIVWTISDAAGNTSNFTQMIRVVDNTGPVFGVLADIEIPADANCEVAGYNLSNPQVTDNCSIASISNDAPSSFPIGTTTVTWTATDVNGNESTATQKVIVLDQTAPVITCPTLEQTYDNTKGLCGLLVTGTVFDAQATDNCEVISLTHNYGGANSLTSLSGATFPVGTTPVTWTATDAAGNTSSCTIDVVIEDKEDPVFTNFPPSTLTVGTFTCGNISNWNIPTVADNCGIQSLVQTAGPAPDAVLSVGTYIVSYKVTDIHGNESIQSFELLVDDSNLPRLVCPEDLIAQSTDTGSCTWTADETLTPKQATGNCIDLTWSVVFPDASIVSGSGSVAGTVFPLGTSTLTYKVEDNSNQVVTCTTQVTIVDRELPIITAPVAIVIGADTGECTASGVNLGTPTISDNCGVASVTNDAPLQYPLGTTTVTWTVTDNAGNTATATQTVTVQDNESPTITAPNDITIVVDEACEIESPILGDPVIADNCGSVTVTNNAPAVFPVGETLVTWTATDEAGNTATDTQLIKVEDIITPTFINCPDDITIGTYTGCATGPTWKAPIPVDNCGIASFSQISGPSSGDVLAVGTYTVTYRAVDHSGNASDCSFDITVTNDSDPVIVCMDDITVSTSDPAGCIWISEPNSLSLILAEGNCPIAVSYTITSPSGLVTTGVGDASGEIFQAGTSILTYTVTDDNGKTASCSSEVKVIESIPPTILAPADITVDADGSCEAVIESLGVPVATDNCVIVTVTNDAPSSFPIGTTTVTWTATDASNNTATATQNITVVDNNAPVIADLPANISIGNDASSCDATVTWTAPIATDNCAGVTLTSTHDPGDIFSLGTTTVTYTATDAAGNTSSASFTVTVNDTENPTITPPANVIVDANNSCFAFAVALGTPSTADNCGVASVTNNAPGIYPPGVTTVTWTVTDNAGNTAIAIQTVTVNDVTPPMIFAPADLTVDAGENCEAIFSSLGNPVAFDNCGMVTVTNDAPLSFQIGTTEVTWTATDAMNNTSTAIQLITVINKPATAFAGPDAVVAFGQSFTLSGAMANNYTSLNWSASSGTFNNKNALNPTYTPSFGSLTFIDGVAIVELTLTASSVTDCGGPFVSTMFLTITEKPAANAGPDAALCISDDMTSDVYELTGTSAANGAISWITSGTGTFANGTTLTPTYTPSAADIASGSVTLTMRVTGEGGTDTDSMVLTLWRQALVSAGPDAVIAAGNMYTLSGATASNFETLTWTAPSGTFNNKNALNPTYNPDLSALNFTGGVASVELRLTASGLGNCVDAVDTMVLTINENSTVNAGADAEICITGDPSNDFHKLIGTSAVNGTISWSTSGTGTFDDITNLNPRYTPSLSDIATGSVTLTLTVSGAGGSVSDSMVLTLWSQALAQAGSDAVVAAGLNYTLSGARASNYESLFWTAPSGTFNNSNALNPIYIPDLSALTFVDGEATVTLTLIASAFGNCTDAVDTMLLTITENPAANAGTDAEICITGDASIDLYILSESSAANGSVRWSTSGTGTFDDHKLLHPQYRPSLSDIASGSVTLKLSVTGEGGTVSDGMVLTLWKQALVNAGPDAVMAAGGVYTLSGAQGSNFETLTWSAPSGTFNNSNALNPTYIPDLSVLNFVDGEATVALTLTASGLGNCADAVDTMLLTISENAAVNAGADAEICITGDVSNEFYKLIGTSAANGSTRWSTSGTGTFDDITNLNPRYTPSLSDIATGSVTLTLTVSGAGGSVSDSMVLTLWSQALAQAGSDAVVAAGLNYTLSGARASNYESLFWTAPSGTFNNSNALNPTFIPDLSALTFVDGEATVTLTLTASAFGNCTAAVDTMLLIITENPAANAGTDAEICITGDGSIDLYILSESSAANGSVRWSTSGTGTFDDHKLLHPQYRPSLSDIAAGSVTLTLSVTGEGGTVSDGMVLTLWKQAVAFAGNDVTICNTNTYQVLDATATNYSTLQWTHNGRGQLQGANSLFPVYIPENDEFDVVKLTLTVIPEGAACSPVSSNMLIDLRDNQAPKIDAPDDLTIMITQGCNVEDVFLGTPVVSDNCAIESFSNDAPAKFPLGETKVTWTVIDAAGNTSSSVQLVKVIDNMPPKLTAPIDLVIDSGQNCAVELLDLGTPEFSDNCQVVNVSNNAPKVFPIGETLVTWEATDGSGNMTQAIQKIIVKDSVAPTIIAPADITLFANNSCAAFNVELGQAVAADNCAVLSVSNDAPVILQVGQHKITWTVIDTSGNKAIAEQLVTVIDNTAPSVVVKPITVSLEANGLVVITPDMVDNGSFDNCAIANMTLDKTLFTEANVGDNLVILTVTDIHGNTASSSTNIKIEPFGISSNPSFISGIVYESKDYFVNWGSDDFGDVLPDSLEIVTGNGFIVKLPVIWDTKTINSLSRGSYPITGALVLNQYITNPFEINGQVTVHVLAKPFLQEVTLTNNTFDSQTDLIDVPIGDFIITDEYDQIHIIRLDPSLGDNKYFKLRNSTLYWSTFERLEGREEFVITIQVEDRDGNIFDKSFTITRQRPSLFDITIFNMFSPNGDGANDKWGVPELRFYTGVRIQVFERSGAVVFNTTNPDEYWDGTHKGKELPVGTYFWIIEVKETGEVRKGMLNLLRK</sequence>
<dbReference type="PANTHER" id="PTHR24273">
    <property type="entry name" value="FI04643P-RELATED"/>
    <property type="match status" value="1"/>
</dbReference>
<evidence type="ECO:0000313" key="4">
    <source>
        <dbReference type="EMBL" id="GGC55085.1"/>
    </source>
</evidence>
<feature type="domain" description="HYR" evidence="3">
    <location>
        <begin position="2553"/>
        <end position="2632"/>
    </location>
</feature>
<feature type="domain" description="HYR" evidence="3">
    <location>
        <begin position="1322"/>
        <end position="1404"/>
    </location>
</feature>
<reference evidence="5" key="1">
    <citation type="journal article" date="2019" name="Int. J. Syst. Evol. Microbiol.">
        <title>The Global Catalogue of Microorganisms (GCM) 10K type strain sequencing project: providing services to taxonomists for standard genome sequencing and annotation.</title>
        <authorList>
            <consortium name="The Broad Institute Genomics Platform"/>
            <consortium name="The Broad Institute Genome Sequencing Center for Infectious Disease"/>
            <person name="Wu L."/>
            <person name="Ma J."/>
        </authorList>
    </citation>
    <scope>NUCLEOTIDE SEQUENCE [LARGE SCALE GENOMIC DNA]</scope>
    <source>
        <strain evidence="5">CGMCC 1.12479</strain>
    </source>
</reference>